<dbReference type="GO" id="GO:1902495">
    <property type="term" value="C:transmembrane transporter complex"/>
    <property type="evidence" value="ECO:0007669"/>
    <property type="project" value="UniProtKB-ARBA"/>
</dbReference>
<keyword evidence="2" id="KW-0547">Nucleotide-binding</keyword>
<dbReference type="InterPro" id="IPR017911">
    <property type="entry name" value="MacB-like_ATP-bd"/>
</dbReference>
<dbReference type="InterPro" id="IPR015854">
    <property type="entry name" value="ABC_transpr_LolD-like"/>
</dbReference>
<protein>
    <submittedName>
        <fullName evidence="6">ABC transport system ATP-binding protein</fullName>
    </submittedName>
</protein>
<evidence type="ECO:0000256" key="2">
    <source>
        <dbReference type="ARBA" id="ARBA00022741"/>
    </source>
</evidence>
<dbReference type="PANTHER" id="PTHR24220">
    <property type="entry name" value="IMPORT ATP-BINDING PROTEIN"/>
    <property type="match status" value="1"/>
</dbReference>
<dbReference type="PROSITE" id="PS50893">
    <property type="entry name" value="ABC_TRANSPORTER_2"/>
    <property type="match status" value="1"/>
</dbReference>
<feature type="domain" description="ABC transporter" evidence="5">
    <location>
        <begin position="2"/>
        <end position="224"/>
    </location>
</feature>
<dbReference type="Gene3D" id="3.40.50.300">
    <property type="entry name" value="P-loop containing nucleotide triphosphate hydrolases"/>
    <property type="match status" value="1"/>
</dbReference>
<dbReference type="Pfam" id="PF00005">
    <property type="entry name" value="ABC_tran"/>
    <property type="match status" value="1"/>
</dbReference>
<dbReference type="GO" id="GO:0022857">
    <property type="term" value="F:transmembrane transporter activity"/>
    <property type="evidence" value="ECO:0007669"/>
    <property type="project" value="TreeGrafter"/>
</dbReference>
<dbReference type="GO" id="GO:0005524">
    <property type="term" value="F:ATP binding"/>
    <property type="evidence" value="ECO:0007669"/>
    <property type="project" value="UniProtKB-KW"/>
</dbReference>
<reference evidence="7" key="1">
    <citation type="journal article" date="2024" name="Int. J. Syst. Evol. Microbiol.">
        <title>Methylomarinovum tepidoasis sp. nov., a moderately thermophilic methanotroph of the family Methylothermaceae isolated from a deep-sea hydrothermal field.</title>
        <authorList>
            <person name="Hirayama H."/>
            <person name="Takaki Y."/>
            <person name="Abe M."/>
            <person name="Miyazaki M."/>
            <person name="Uematsu K."/>
            <person name="Matsui Y."/>
            <person name="Takai K."/>
        </authorList>
    </citation>
    <scope>NUCLEOTIDE SEQUENCE [LARGE SCALE GENOMIC DNA]</scope>
    <source>
        <strain evidence="7">IN45</strain>
    </source>
</reference>
<evidence type="ECO:0000256" key="3">
    <source>
        <dbReference type="ARBA" id="ARBA00022840"/>
    </source>
</evidence>
<dbReference type="CDD" id="cd03255">
    <property type="entry name" value="ABC_MJ0796_LolCDE_FtsE"/>
    <property type="match status" value="1"/>
</dbReference>
<dbReference type="SUPFAM" id="SSF52540">
    <property type="entry name" value="P-loop containing nucleoside triphosphate hydrolases"/>
    <property type="match status" value="1"/>
</dbReference>
<dbReference type="KEGG" id="meiy:MIN45_P1960"/>
<keyword evidence="3 6" id="KW-0067">ATP-binding</keyword>
<accession>A0AAU9CPK4</accession>
<keyword evidence="7" id="KW-1185">Reference proteome</keyword>
<sequence>MIELEDVWRIYQVGGQPVYALRGIDLKVEAGEYLSVMGPSGSGKSTLLHILGLLDRPSRGSYRLDGIETTRLDEESRARLRQQRIGFVFQVFHLIPRLTARENIELPLMLAGIAPAARRRRVQRLLQTFALEDRALHLPSELSGGQRQRVAIARAVAMEPDLILADEPTGNLDRKTGLEVMEVLEALNRRGLTLILVTHDLELGRLAPRRLEMRDGAIVRETRG</sequence>
<evidence type="ECO:0000256" key="1">
    <source>
        <dbReference type="ARBA" id="ARBA00022448"/>
    </source>
</evidence>
<dbReference type="InterPro" id="IPR003593">
    <property type="entry name" value="AAA+_ATPase"/>
</dbReference>
<dbReference type="PROSITE" id="PS00211">
    <property type="entry name" value="ABC_TRANSPORTER_1"/>
    <property type="match status" value="1"/>
</dbReference>
<dbReference type="SMART" id="SM00382">
    <property type="entry name" value="AAA"/>
    <property type="match status" value="1"/>
</dbReference>
<evidence type="ECO:0000313" key="7">
    <source>
        <dbReference type="Proteomes" id="UP001321450"/>
    </source>
</evidence>
<dbReference type="InterPro" id="IPR017871">
    <property type="entry name" value="ABC_transporter-like_CS"/>
</dbReference>
<dbReference type="FunFam" id="3.40.50.300:FF:000032">
    <property type="entry name" value="Export ABC transporter ATP-binding protein"/>
    <property type="match status" value="1"/>
</dbReference>
<proteinExistence type="inferred from homology"/>
<evidence type="ECO:0000313" key="6">
    <source>
        <dbReference type="EMBL" id="BCX89587.1"/>
    </source>
</evidence>
<evidence type="ECO:0000259" key="5">
    <source>
        <dbReference type="PROSITE" id="PS50893"/>
    </source>
</evidence>
<dbReference type="GO" id="GO:0005886">
    <property type="term" value="C:plasma membrane"/>
    <property type="evidence" value="ECO:0007669"/>
    <property type="project" value="TreeGrafter"/>
</dbReference>
<evidence type="ECO:0000256" key="4">
    <source>
        <dbReference type="ARBA" id="ARBA00038388"/>
    </source>
</evidence>
<dbReference type="RefSeq" id="WP_286291976.1">
    <property type="nucleotide sequence ID" value="NZ_AP024718.1"/>
</dbReference>
<keyword evidence="1" id="KW-0813">Transport</keyword>
<organism evidence="6 7">
    <name type="scientific">Methylomarinovum tepidoasis</name>
    <dbReference type="NCBI Taxonomy" id="2840183"/>
    <lineage>
        <taxon>Bacteria</taxon>
        <taxon>Pseudomonadati</taxon>
        <taxon>Pseudomonadota</taxon>
        <taxon>Gammaproteobacteria</taxon>
        <taxon>Methylococcales</taxon>
        <taxon>Methylothermaceae</taxon>
        <taxon>Methylomarinovum</taxon>
    </lineage>
</organism>
<dbReference type="EMBL" id="AP024718">
    <property type="protein sequence ID" value="BCX89587.1"/>
    <property type="molecule type" value="Genomic_DNA"/>
</dbReference>
<name>A0AAU9CPK4_9GAMM</name>
<dbReference type="AlphaFoldDB" id="A0AAU9CPK4"/>
<dbReference type="GO" id="GO:0016887">
    <property type="term" value="F:ATP hydrolysis activity"/>
    <property type="evidence" value="ECO:0007669"/>
    <property type="project" value="InterPro"/>
</dbReference>
<gene>
    <name evidence="6" type="ORF">MIN45_P1960</name>
</gene>
<dbReference type="InterPro" id="IPR003439">
    <property type="entry name" value="ABC_transporter-like_ATP-bd"/>
</dbReference>
<dbReference type="InterPro" id="IPR027417">
    <property type="entry name" value="P-loop_NTPase"/>
</dbReference>
<comment type="similarity">
    <text evidence="4">Belongs to the ABC transporter superfamily. Macrolide exporter (TC 3.A.1.122) family.</text>
</comment>
<dbReference type="PANTHER" id="PTHR24220:SF86">
    <property type="entry name" value="ABC TRANSPORTER ABCH.1"/>
    <property type="match status" value="1"/>
</dbReference>
<dbReference type="Proteomes" id="UP001321450">
    <property type="component" value="Chromosome"/>
</dbReference>